<sequence>MKCLRKCGVKLLSRNKWRISLCHLPKDWSWTCKVYKLDDHKRKVRFTEFFL</sequence>
<evidence type="ECO:0000313" key="2">
    <source>
        <dbReference type="Proteomes" id="UP000215914"/>
    </source>
</evidence>
<organism evidence="1 2">
    <name type="scientific">Helianthus annuus</name>
    <name type="common">Common sunflower</name>
    <dbReference type="NCBI Taxonomy" id="4232"/>
    <lineage>
        <taxon>Eukaryota</taxon>
        <taxon>Viridiplantae</taxon>
        <taxon>Streptophyta</taxon>
        <taxon>Embryophyta</taxon>
        <taxon>Tracheophyta</taxon>
        <taxon>Spermatophyta</taxon>
        <taxon>Magnoliopsida</taxon>
        <taxon>eudicotyledons</taxon>
        <taxon>Gunneridae</taxon>
        <taxon>Pentapetalae</taxon>
        <taxon>asterids</taxon>
        <taxon>campanulids</taxon>
        <taxon>Asterales</taxon>
        <taxon>Asteraceae</taxon>
        <taxon>Asteroideae</taxon>
        <taxon>Heliantheae alliance</taxon>
        <taxon>Heliantheae</taxon>
        <taxon>Helianthus</taxon>
    </lineage>
</organism>
<reference evidence="1" key="1">
    <citation type="journal article" date="2017" name="Nature">
        <title>The sunflower genome provides insights into oil metabolism, flowering and Asterid evolution.</title>
        <authorList>
            <person name="Badouin H."/>
            <person name="Gouzy J."/>
            <person name="Grassa C.J."/>
            <person name="Murat F."/>
            <person name="Staton S.E."/>
            <person name="Cottret L."/>
            <person name="Lelandais-Briere C."/>
            <person name="Owens G.L."/>
            <person name="Carrere S."/>
            <person name="Mayjonade B."/>
            <person name="Legrand L."/>
            <person name="Gill N."/>
            <person name="Kane N.C."/>
            <person name="Bowers J.E."/>
            <person name="Hubner S."/>
            <person name="Bellec A."/>
            <person name="Berard A."/>
            <person name="Berges H."/>
            <person name="Blanchet N."/>
            <person name="Boniface M.C."/>
            <person name="Brunel D."/>
            <person name="Catrice O."/>
            <person name="Chaidir N."/>
            <person name="Claudel C."/>
            <person name="Donnadieu C."/>
            <person name="Faraut T."/>
            <person name="Fievet G."/>
            <person name="Helmstetter N."/>
            <person name="King M."/>
            <person name="Knapp S.J."/>
            <person name="Lai Z."/>
            <person name="Le Paslier M.C."/>
            <person name="Lippi Y."/>
            <person name="Lorenzon L."/>
            <person name="Mandel J.R."/>
            <person name="Marage G."/>
            <person name="Marchand G."/>
            <person name="Marquand E."/>
            <person name="Bret-Mestries E."/>
            <person name="Morien E."/>
            <person name="Nambeesan S."/>
            <person name="Nguyen T."/>
            <person name="Pegot-Espagnet P."/>
            <person name="Pouilly N."/>
            <person name="Raftis F."/>
            <person name="Sallet E."/>
            <person name="Schiex T."/>
            <person name="Thomas J."/>
            <person name="Vandecasteele C."/>
            <person name="Vares D."/>
            <person name="Vear F."/>
            <person name="Vautrin S."/>
            <person name="Crespi M."/>
            <person name="Mangin B."/>
            <person name="Burke J.M."/>
            <person name="Salse J."/>
            <person name="Munos S."/>
            <person name="Vincourt P."/>
            <person name="Rieseberg L.H."/>
            <person name="Langlade N.B."/>
        </authorList>
    </citation>
    <scope>NUCLEOTIDE SEQUENCE</scope>
    <source>
        <tissue evidence="1">Leaves</tissue>
    </source>
</reference>
<protein>
    <submittedName>
        <fullName evidence="1">Uncharacterized protein</fullName>
    </submittedName>
</protein>
<proteinExistence type="predicted"/>
<dbReference type="AlphaFoldDB" id="A0A9K3N310"/>
<dbReference type="Gramene" id="mRNA:HanXRQr2_Chr10g0428291">
    <property type="protein sequence ID" value="mRNA:HanXRQr2_Chr10g0428291"/>
    <property type="gene ID" value="HanXRQr2_Chr10g0428291"/>
</dbReference>
<name>A0A9K3N310_HELAN</name>
<reference evidence="1" key="2">
    <citation type="submission" date="2020-06" db="EMBL/GenBank/DDBJ databases">
        <title>Helianthus annuus Genome sequencing and assembly Release 2.</title>
        <authorList>
            <person name="Gouzy J."/>
            <person name="Langlade N."/>
            <person name="Munos S."/>
        </authorList>
    </citation>
    <scope>NUCLEOTIDE SEQUENCE</scope>
    <source>
        <tissue evidence="1">Leaves</tissue>
    </source>
</reference>
<keyword evidence="2" id="KW-1185">Reference proteome</keyword>
<dbReference type="Proteomes" id="UP000215914">
    <property type="component" value="Unassembled WGS sequence"/>
</dbReference>
<comment type="caution">
    <text evidence="1">The sequence shown here is derived from an EMBL/GenBank/DDBJ whole genome shotgun (WGS) entry which is preliminary data.</text>
</comment>
<dbReference type="EMBL" id="MNCJ02000325">
    <property type="protein sequence ID" value="KAF5785406.1"/>
    <property type="molecule type" value="Genomic_DNA"/>
</dbReference>
<gene>
    <name evidence="1" type="ORF">HanXRQr2_Chr10g0428291</name>
</gene>
<accession>A0A9K3N310</accession>
<evidence type="ECO:0000313" key="1">
    <source>
        <dbReference type="EMBL" id="KAF5785406.1"/>
    </source>
</evidence>